<sequence>LCLETSLILCAHSSLSSDPTMTVFPPGTSCKASATPDSPETRTGTPQEMASRQTNPNPSVLTEDVDELNPFTSCSSYDEACWSSKFSAMTNHNVRMQKLWRWNFQTVEGFWRSWNSLSGD</sequence>
<feature type="compositionally biased region" description="Polar residues" evidence="1">
    <location>
        <begin position="30"/>
        <end position="60"/>
    </location>
</feature>
<organism evidence="2 3">
    <name type="scientific">Pocillopora meandrina</name>
    <dbReference type="NCBI Taxonomy" id="46732"/>
    <lineage>
        <taxon>Eukaryota</taxon>
        <taxon>Metazoa</taxon>
        <taxon>Cnidaria</taxon>
        <taxon>Anthozoa</taxon>
        <taxon>Hexacorallia</taxon>
        <taxon>Scleractinia</taxon>
        <taxon>Astrocoeniina</taxon>
        <taxon>Pocilloporidae</taxon>
        <taxon>Pocillopora</taxon>
    </lineage>
</organism>
<reference evidence="2 3" key="1">
    <citation type="submission" date="2022-05" db="EMBL/GenBank/DDBJ databases">
        <authorList>
            <consortium name="Genoscope - CEA"/>
            <person name="William W."/>
        </authorList>
    </citation>
    <scope>NUCLEOTIDE SEQUENCE [LARGE SCALE GENOMIC DNA]</scope>
</reference>
<comment type="caution">
    <text evidence="2">The sequence shown here is derived from an EMBL/GenBank/DDBJ whole genome shotgun (WGS) entry which is preliminary data.</text>
</comment>
<feature type="non-terminal residue" evidence="2">
    <location>
        <position position="1"/>
    </location>
</feature>
<gene>
    <name evidence="2" type="ORF">PMEA_00002805</name>
</gene>
<protein>
    <submittedName>
        <fullName evidence="2">Uncharacterized protein</fullName>
    </submittedName>
</protein>
<evidence type="ECO:0000313" key="3">
    <source>
        <dbReference type="Proteomes" id="UP001159428"/>
    </source>
</evidence>
<accession>A0AAU9WC08</accession>
<evidence type="ECO:0000313" key="2">
    <source>
        <dbReference type="EMBL" id="CAH3109019.1"/>
    </source>
</evidence>
<dbReference type="AlphaFoldDB" id="A0AAU9WC08"/>
<feature type="region of interest" description="Disordered" evidence="1">
    <location>
        <begin position="26"/>
        <end position="60"/>
    </location>
</feature>
<dbReference type="EMBL" id="CALNXJ010000011">
    <property type="protein sequence ID" value="CAH3109019.1"/>
    <property type="molecule type" value="Genomic_DNA"/>
</dbReference>
<keyword evidence="3" id="KW-1185">Reference proteome</keyword>
<evidence type="ECO:0000256" key="1">
    <source>
        <dbReference type="SAM" id="MobiDB-lite"/>
    </source>
</evidence>
<name>A0AAU9WC08_9CNID</name>
<proteinExistence type="predicted"/>
<dbReference type="Proteomes" id="UP001159428">
    <property type="component" value="Unassembled WGS sequence"/>
</dbReference>